<reference evidence="10" key="1">
    <citation type="journal article" date="2020" name="mSystems">
        <title>Genome- and Community-Level Interaction Insights into Carbon Utilization and Element Cycling Functions of Hydrothermarchaeota in Hydrothermal Sediment.</title>
        <authorList>
            <person name="Zhou Z."/>
            <person name="Liu Y."/>
            <person name="Xu W."/>
            <person name="Pan J."/>
            <person name="Luo Z.H."/>
            <person name="Li M."/>
        </authorList>
    </citation>
    <scope>NUCLEOTIDE SEQUENCE [LARGE SCALE GENOMIC DNA]</scope>
    <source>
        <strain evidence="10">SpSt-222</strain>
    </source>
</reference>
<dbReference type="NCBIfam" id="TIGR00329">
    <property type="entry name" value="gcp_kae1"/>
    <property type="match status" value="1"/>
</dbReference>
<dbReference type="AlphaFoldDB" id="A0A7C1XD00"/>
<feature type="domain" description="Gcp-like" evidence="9">
    <location>
        <begin position="24"/>
        <end position="329"/>
    </location>
</feature>
<comment type="subcellular location">
    <subcellularLocation>
        <location evidence="8">Cytoplasm</location>
    </subcellularLocation>
</comment>
<evidence type="ECO:0000256" key="4">
    <source>
        <dbReference type="ARBA" id="ARBA00022723"/>
    </source>
</evidence>
<gene>
    <name evidence="8 10" type="primary">tsaD</name>
    <name evidence="10" type="ORF">ENP47_03600</name>
</gene>
<dbReference type="EC" id="2.3.1.234" evidence="8"/>
<protein>
    <recommendedName>
        <fullName evidence="8">tRNA N6-adenosine threonylcarbamoyltransferase</fullName>
        <ecNumber evidence="8">2.3.1.234</ecNumber>
    </recommendedName>
    <alternativeName>
        <fullName evidence="8">N6-L-threonylcarbamoyladenine synthase</fullName>
        <shortName evidence="8">t(6)A synthase</shortName>
    </alternativeName>
    <alternativeName>
        <fullName evidence="8">t(6)A37 threonylcarbamoyladenosine biosynthesis protein TsaD</fullName>
    </alternativeName>
    <alternativeName>
        <fullName evidence="8">tRNA threonylcarbamoyladenosine biosynthesis protein TsaD</fullName>
    </alternativeName>
</protein>
<dbReference type="InterPro" id="IPR000905">
    <property type="entry name" value="Gcp-like_dom"/>
</dbReference>
<sequence length="365" mass="39234">MIILGIETSCDETAAAVVRDGRFVLSNVIRSQVDLHERYGGVVPELASRRHVTTIVPVIDLALEQAEVGPSKIDAVAVTEGPGLAGSLLVGVNVAKTLAFVWEKPLIPVNHLEGHIYANWLTLPGQEEVPEPSFPLVCLIVSGGHTELVLMRGHGDYILLGRTLDDAAGEAFDKAARLLGLGFPGGPAIQKAAERGRPGRFSLPRAWLGDSYDFSFSGLKTALLRILEQYQRRPPRRVTTRQPFPEYVAPEYGPNVPIADLAAEFQAAVVDVLAEKTARAAREFGATMVLLAGGVAANAALRQRLHELSPVPVRYPPPILCTDNAAMIAGAAYYLAQRGVRAGFDLDVHAQLPLVTRTLIQTAVP</sequence>
<name>A0A7C1XD00_THERO</name>
<dbReference type="EMBL" id="DSJL01000007">
    <property type="protein sequence ID" value="HEF64678.1"/>
    <property type="molecule type" value="Genomic_DNA"/>
</dbReference>
<evidence type="ECO:0000256" key="1">
    <source>
        <dbReference type="ARBA" id="ARBA00022490"/>
    </source>
</evidence>
<dbReference type="Pfam" id="PF00814">
    <property type="entry name" value="TsaD"/>
    <property type="match status" value="1"/>
</dbReference>
<evidence type="ECO:0000256" key="2">
    <source>
        <dbReference type="ARBA" id="ARBA00022679"/>
    </source>
</evidence>
<keyword evidence="1 8" id="KW-0963">Cytoplasm</keyword>
<feature type="binding site" evidence="8">
    <location>
        <position position="186"/>
    </location>
    <ligand>
        <name>substrate</name>
    </ligand>
</feature>
<dbReference type="CDD" id="cd24133">
    <property type="entry name" value="ASKHA_NBD_TsaD_bac"/>
    <property type="match status" value="1"/>
</dbReference>
<dbReference type="Gene3D" id="3.30.420.40">
    <property type="match status" value="2"/>
</dbReference>
<keyword evidence="4 8" id="KW-0479">Metal-binding</keyword>
<feature type="binding site" evidence="8">
    <location>
        <position position="298"/>
    </location>
    <ligand>
        <name>substrate</name>
    </ligand>
</feature>
<feature type="binding site" evidence="8">
    <location>
        <position position="323"/>
    </location>
    <ligand>
        <name>Fe cation</name>
        <dbReference type="ChEBI" id="CHEBI:24875"/>
    </ligand>
</feature>
<evidence type="ECO:0000313" key="10">
    <source>
        <dbReference type="EMBL" id="HEF64678.1"/>
    </source>
</evidence>
<dbReference type="GO" id="GO:0005506">
    <property type="term" value="F:iron ion binding"/>
    <property type="evidence" value="ECO:0007669"/>
    <property type="project" value="UniProtKB-UniRule"/>
</dbReference>
<comment type="cofactor">
    <cofactor evidence="8">
        <name>Fe(2+)</name>
        <dbReference type="ChEBI" id="CHEBI:29033"/>
    </cofactor>
    <text evidence="8">Binds 1 Fe(2+) ion per subunit.</text>
</comment>
<dbReference type="PANTHER" id="PTHR11735:SF6">
    <property type="entry name" value="TRNA N6-ADENOSINE THREONYLCARBAMOYLTRANSFERASE, MITOCHONDRIAL"/>
    <property type="match status" value="1"/>
</dbReference>
<feature type="binding site" evidence="8">
    <location>
        <position position="115"/>
    </location>
    <ligand>
        <name>Fe cation</name>
        <dbReference type="ChEBI" id="CHEBI:24875"/>
    </ligand>
</feature>
<dbReference type="GO" id="GO:0061711">
    <property type="term" value="F:tRNA N(6)-L-threonylcarbamoyladenine synthase activity"/>
    <property type="evidence" value="ECO:0007669"/>
    <property type="project" value="UniProtKB-EC"/>
</dbReference>
<dbReference type="InterPro" id="IPR017861">
    <property type="entry name" value="KAE1/TsaD"/>
</dbReference>
<comment type="caution">
    <text evidence="8">Lacks conserved residue(s) required for the propagation of feature annotation.</text>
</comment>
<evidence type="ECO:0000256" key="8">
    <source>
        <dbReference type="HAMAP-Rule" id="MF_01445"/>
    </source>
</evidence>
<evidence type="ECO:0000256" key="3">
    <source>
        <dbReference type="ARBA" id="ARBA00022694"/>
    </source>
</evidence>
<dbReference type="NCBIfam" id="TIGR03723">
    <property type="entry name" value="T6A_TsaD_YgjD"/>
    <property type="match status" value="1"/>
</dbReference>
<comment type="similarity">
    <text evidence="8">Belongs to the KAE1 / TsaD family.</text>
</comment>
<dbReference type="InterPro" id="IPR022450">
    <property type="entry name" value="TsaD"/>
</dbReference>
<keyword evidence="3 8" id="KW-0819">tRNA processing</keyword>
<evidence type="ECO:0000259" key="9">
    <source>
        <dbReference type="Pfam" id="PF00814"/>
    </source>
</evidence>
<feature type="binding site" evidence="8">
    <location>
        <begin position="140"/>
        <end position="144"/>
    </location>
    <ligand>
        <name>substrate</name>
    </ligand>
</feature>
<evidence type="ECO:0000256" key="6">
    <source>
        <dbReference type="ARBA" id="ARBA00023315"/>
    </source>
</evidence>
<dbReference type="SUPFAM" id="SSF53067">
    <property type="entry name" value="Actin-like ATPase domain"/>
    <property type="match status" value="1"/>
</dbReference>
<dbReference type="HAMAP" id="MF_01445">
    <property type="entry name" value="TsaD"/>
    <property type="match status" value="1"/>
</dbReference>
<dbReference type="GO" id="GO:0002949">
    <property type="term" value="P:tRNA threonylcarbamoyladenosine modification"/>
    <property type="evidence" value="ECO:0007669"/>
    <property type="project" value="UniProtKB-UniRule"/>
</dbReference>
<keyword evidence="5 8" id="KW-0408">Iron</keyword>
<feature type="binding site" evidence="8">
    <location>
        <position position="111"/>
    </location>
    <ligand>
        <name>Fe cation</name>
        <dbReference type="ChEBI" id="CHEBI:24875"/>
    </ligand>
</feature>
<comment type="catalytic activity">
    <reaction evidence="7 8">
        <text>L-threonylcarbamoyladenylate + adenosine(37) in tRNA = N(6)-L-threonylcarbamoyladenosine(37) in tRNA + AMP + H(+)</text>
        <dbReference type="Rhea" id="RHEA:37059"/>
        <dbReference type="Rhea" id="RHEA-COMP:10162"/>
        <dbReference type="Rhea" id="RHEA-COMP:10163"/>
        <dbReference type="ChEBI" id="CHEBI:15378"/>
        <dbReference type="ChEBI" id="CHEBI:73682"/>
        <dbReference type="ChEBI" id="CHEBI:74411"/>
        <dbReference type="ChEBI" id="CHEBI:74418"/>
        <dbReference type="ChEBI" id="CHEBI:456215"/>
        <dbReference type="EC" id="2.3.1.234"/>
    </reaction>
</comment>
<dbReference type="GO" id="GO:0005737">
    <property type="term" value="C:cytoplasm"/>
    <property type="evidence" value="ECO:0007669"/>
    <property type="project" value="UniProtKB-SubCell"/>
</dbReference>
<dbReference type="InterPro" id="IPR043129">
    <property type="entry name" value="ATPase_NBD"/>
</dbReference>
<comment type="caution">
    <text evidence="10">The sequence shown here is derived from an EMBL/GenBank/DDBJ whole genome shotgun (WGS) entry which is preliminary data.</text>
</comment>
<feature type="binding site" evidence="8">
    <location>
        <position position="173"/>
    </location>
    <ligand>
        <name>substrate</name>
    </ligand>
</feature>
<accession>A0A7C1XD00</accession>
<comment type="function">
    <text evidence="8">Required for the formation of a threonylcarbamoyl group on adenosine at position 37 (t(6)A37) in tRNAs that read codons beginning with adenine. Is involved in the transfer of the threonylcarbamoyl moiety of threonylcarbamoyl-AMP (TC-AMP) to the N6 group of A37, together with TsaE and TsaB. TsaD likely plays a direct catalytic role in this reaction.</text>
</comment>
<dbReference type="FunFam" id="3.30.420.40:FF:000012">
    <property type="entry name" value="tRNA N6-adenosine threonylcarbamoyltransferase"/>
    <property type="match status" value="1"/>
</dbReference>
<dbReference type="PRINTS" id="PR00789">
    <property type="entry name" value="OSIALOPTASE"/>
</dbReference>
<keyword evidence="2 8" id="KW-0808">Transferase</keyword>
<dbReference type="PANTHER" id="PTHR11735">
    <property type="entry name" value="TRNA N6-ADENOSINE THREONYLCARBAMOYLTRANSFERASE"/>
    <property type="match status" value="1"/>
</dbReference>
<dbReference type="FunFam" id="3.30.420.40:FF:000040">
    <property type="entry name" value="tRNA N6-adenosine threonylcarbamoyltransferase"/>
    <property type="match status" value="1"/>
</dbReference>
<proteinExistence type="inferred from homology"/>
<evidence type="ECO:0000256" key="5">
    <source>
        <dbReference type="ARBA" id="ARBA00023004"/>
    </source>
</evidence>
<evidence type="ECO:0000256" key="7">
    <source>
        <dbReference type="ARBA" id="ARBA00048117"/>
    </source>
</evidence>
<keyword evidence="6 8" id="KW-0012">Acyltransferase</keyword>
<organism evidence="10">
    <name type="scientific">Thermomicrobium roseum</name>
    <dbReference type="NCBI Taxonomy" id="500"/>
    <lineage>
        <taxon>Bacteria</taxon>
        <taxon>Pseudomonadati</taxon>
        <taxon>Thermomicrobiota</taxon>
        <taxon>Thermomicrobia</taxon>
        <taxon>Thermomicrobiales</taxon>
        <taxon>Thermomicrobiaceae</taxon>
        <taxon>Thermomicrobium</taxon>
    </lineage>
</organism>